<comment type="caution">
    <text evidence="2">The sequence shown here is derived from an EMBL/GenBank/DDBJ whole genome shotgun (WGS) entry which is preliminary data.</text>
</comment>
<dbReference type="OrthoDB" id="8704355at2"/>
<evidence type="ECO:0000313" key="2">
    <source>
        <dbReference type="EMBL" id="RJG19103.1"/>
    </source>
</evidence>
<organism evidence="2 3">
    <name type="scientific">Massilia cavernae</name>
    <dbReference type="NCBI Taxonomy" id="2320864"/>
    <lineage>
        <taxon>Bacteria</taxon>
        <taxon>Pseudomonadati</taxon>
        <taxon>Pseudomonadota</taxon>
        <taxon>Betaproteobacteria</taxon>
        <taxon>Burkholderiales</taxon>
        <taxon>Oxalobacteraceae</taxon>
        <taxon>Telluria group</taxon>
        <taxon>Massilia</taxon>
    </lineage>
</organism>
<sequence length="133" mass="14290">MRKTAFLILCATAVVLSIAHAADPSSDPYGLWKPLQGAIYKVHSGIVADRTPPTPNDRKLTVLVDGKTAKDIFDSLGPDLPDTCSGEKGDRLRDKKGIHCSYTAQDKGTKDGPYRCWIGLDLRTGDSVGTVSC</sequence>
<dbReference type="AlphaFoldDB" id="A0A418Y115"/>
<reference evidence="2 3" key="1">
    <citation type="submission" date="2018-09" db="EMBL/GenBank/DDBJ databases">
        <authorList>
            <person name="Zhu H."/>
        </authorList>
    </citation>
    <scope>NUCLEOTIDE SEQUENCE [LARGE SCALE GENOMIC DNA]</scope>
    <source>
        <strain evidence="2 3">K1S02-61</strain>
    </source>
</reference>
<gene>
    <name evidence="2" type="ORF">D3872_09130</name>
</gene>
<evidence type="ECO:0000256" key="1">
    <source>
        <dbReference type="SAM" id="SignalP"/>
    </source>
</evidence>
<protein>
    <submittedName>
        <fullName evidence="2">Uncharacterized protein</fullName>
    </submittedName>
</protein>
<feature type="chain" id="PRO_5019177969" evidence="1">
    <location>
        <begin position="22"/>
        <end position="133"/>
    </location>
</feature>
<name>A0A418Y115_9BURK</name>
<feature type="signal peptide" evidence="1">
    <location>
        <begin position="1"/>
        <end position="21"/>
    </location>
</feature>
<evidence type="ECO:0000313" key="3">
    <source>
        <dbReference type="Proteomes" id="UP000284006"/>
    </source>
</evidence>
<accession>A0A418Y115</accession>
<dbReference type="EMBL" id="QYUP01000088">
    <property type="protein sequence ID" value="RJG19103.1"/>
    <property type="molecule type" value="Genomic_DNA"/>
</dbReference>
<proteinExistence type="predicted"/>
<keyword evidence="1" id="KW-0732">Signal</keyword>
<keyword evidence="3" id="KW-1185">Reference proteome</keyword>
<dbReference type="Proteomes" id="UP000284006">
    <property type="component" value="Unassembled WGS sequence"/>
</dbReference>